<dbReference type="CDD" id="cd04301">
    <property type="entry name" value="NAT_SF"/>
    <property type="match status" value="1"/>
</dbReference>
<evidence type="ECO:0000259" key="3">
    <source>
        <dbReference type="PROSITE" id="PS51186"/>
    </source>
</evidence>
<dbReference type="GO" id="GO:0016747">
    <property type="term" value="F:acyltransferase activity, transferring groups other than amino-acyl groups"/>
    <property type="evidence" value="ECO:0007669"/>
    <property type="project" value="InterPro"/>
</dbReference>
<keyword evidence="4" id="KW-0687">Ribonucleoprotein</keyword>
<dbReference type="PANTHER" id="PTHR43877">
    <property type="entry name" value="AMINOALKYLPHOSPHONATE N-ACETYLTRANSFERASE-RELATED-RELATED"/>
    <property type="match status" value="1"/>
</dbReference>
<evidence type="ECO:0000256" key="2">
    <source>
        <dbReference type="ARBA" id="ARBA00023315"/>
    </source>
</evidence>
<dbReference type="RefSeq" id="WP_092701087.1">
    <property type="nucleotide sequence ID" value="NZ_FNFC01000005.1"/>
</dbReference>
<organism evidence="4 5">
    <name type="scientific">Halovenus aranensis</name>
    <dbReference type="NCBI Taxonomy" id="890420"/>
    <lineage>
        <taxon>Archaea</taxon>
        <taxon>Methanobacteriati</taxon>
        <taxon>Methanobacteriota</taxon>
        <taxon>Stenosarchaea group</taxon>
        <taxon>Halobacteria</taxon>
        <taxon>Halobacteriales</taxon>
        <taxon>Haloarculaceae</taxon>
        <taxon>Halovenus</taxon>
    </lineage>
</organism>
<dbReference type="Proteomes" id="UP000198856">
    <property type="component" value="Unassembled WGS sequence"/>
</dbReference>
<dbReference type="SUPFAM" id="SSF55729">
    <property type="entry name" value="Acyl-CoA N-acyltransferases (Nat)"/>
    <property type="match status" value="1"/>
</dbReference>
<reference evidence="4 5" key="1">
    <citation type="submission" date="2016-10" db="EMBL/GenBank/DDBJ databases">
        <authorList>
            <person name="de Groot N.N."/>
        </authorList>
    </citation>
    <scope>NUCLEOTIDE SEQUENCE [LARGE SCALE GENOMIC DNA]</scope>
    <source>
        <strain evidence="4 5">IBRC-M10015</strain>
    </source>
</reference>
<accession>A0A1G8UWZ1</accession>
<keyword evidence="5" id="KW-1185">Reference proteome</keyword>
<evidence type="ECO:0000256" key="1">
    <source>
        <dbReference type="ARBA" id="ARBA00022679"/>
    </source>
</evidence>
<dbReference type="AlphaFoldDB" id="A0A1G8UWZ1"/>
<dbReference type="InterPro" id="IPR050832">
    <property type="entry name" value="Bact_Acetyltransf"/>
</dbReference>
<evidence type="ECO:0000313" key="5">
    <source>
        <dbReference type="Proteomes" id="UP000198856"/>
    </source>
</evidence>
<dbReference type="Gene3D" id="3.40.630.30">
    <property type="match status" value="1"/>
</dbReference>
<dbReference type="OrthoDB" id="125295at2157"/>
<evidence type="ECO:0000313" key="4">
    <source>
        <dbReference type="EMBL" id="SDJ58154.1"/>
    </source>
</evidence>
<keyword evidence="2" id="KW-0012">Acyltransferase</keyword>
<dbReference type="EMBL" id="FNFC01000005">
    <property type="protein sequence ID" value="SDJ58154.1"/>
    <property type="molecule type" value="Genomic_DNA"/>
</dbReference>
<gene>
    <name evidence="4" type="ORF">SAMN05216226_105167</name>
</gene>
<name>A0A1G8UWZ1_9EURY</name>
<dbReference type="InterPro" id="IPR016181">
    <property type="entry name" value="Acyl_CoA_acyltransferase"/>
</dbReference>
<keyword evidence="1" id="KW-0808">Transferase</keyword>
<dbReference type="GO" id="GO:0005840">
    <property type="term" value="C:ribosome"/>
    <property type="evidence" value="ECO:0007669"/>
    <property type="project" value="UniProtKB-KW"/>
</dbReference>
<sequence>MVHTRRLPANEAAARRFAEELWLPYHRDLEAAVDDHELVDDVPLEEEVEFRLDLLDSDTYRAWVAVEGDPTEEPLADLSRELVGFVTANLDSCPPVFDRPDRLKIGDFYVQESRRGDGLAGDLLDCVLEYARERGTPELSLDVDADNERALGFYEKVGFEPYRHHMTVPVEDV</sequence>
<dbReference type="InterPro" id="IPR000182">
    <property type="entry name" value="GNAT_dom"/>
</dbReference>
<feature type="domain" description="N-acetyltransferase" evidence="3">
    <location>
        <begin position="24"/>
        <end position="173"/>
    </location>
</feature>
<proteinExistence type="predicted"/>
<dbReference type="PROSITE" id="PS51186">
    <property type="entry name" value="GNAT"/>
    <property type="match status" value="1"/>
</dbReference>
<dbReference type="Pfam" id="PF00583">
    <property type="entry name" value="Acetyltransf_1"/>
    <property type="match status" value="1"/>
</dbReference>
<dbReference type="STRING" id="890420.SAMN05216226_105167"/>
<protein>
    <submittedName>
        <fullName evidence="4">Ribosomal protein S18 acetylase RimI</fullName>
    </submittedName>
</protein>
<keyword evidence="4" id="KW-0689">Ribosomal protein</keyword>